<proteinExistence type="predicted"/>
<dbReference type="EMBL" id="QURH01000142">
    <property type="protein sequence ID" value="RFU42277.1"/>
    <property type="molecule type" value="Genomic_DNA"/>
</dbReference>
<gene>
    <name evidence="1" type="ORF">DZF91_07415</name>
</gene>
<organism evidence="1 2">
    <name type="scientific">Actinomadura logoneensis</name>
    <dbReference type="NCBI Taxonomy" id="2293572"/>
    <lineage>
        <taxon>Bacteria</taxon>
        <taxon>Bacillati</taxon>
        <taxon>Actinomycetota</taxon>
        <taxon>Actinomycetes</taxon>
        <taxon>Streptosporangiales</taxon>
        <taxon>Thermomonosporaceae</taxon>
        <taxon>Actinomadura</taxon>
    </lineage>
</organism>
<accession>A0A372JQJ3</accession>
<reference evidence="1 2" key="1">
    <citation type="submission" date="2018-08" db="EMBL/GenBank/DDBJ databases">
        <title>Actinomadura jelena sp. nov., a novel Actinomycete isolated from soil in Chad.</title>
        <authorList>
            <person name="Shi L."/>
        </authorList>
    </citation>
    <scope>NUCLEOTIDE SEQUENCE [LARGE SCALE GENOMIC DNA]</scope>
    <source>
        <strain evidence="1 2">NEAU-G17</strain>
    </source>
</reference>
<dbReference type="AlphaFoldDB" id="A0A372JQJ3"/>
<evidence type="ECO:0000313" key="1">
    <source>
        <dbReference type="EMBL" id="RFU42277.1"/>
    </source>
</evidence>
<name>A0A372JQJ3_9ACTN</name>
<protein>
    <submittedName>
        <fullName evidence="1">FUSC family protein</fullName>
    </submittedName>
</protein>
<comment type="caution">
    <text evidence="1">The sequence shown here is derived from an EMBL/GenBank/DDBJ whole genome shotgun (WGS) entry which is preliminary data.</text>
</comment>
<keyword evidence="2" id="KW-1185">Reference proteome</keyword>
<dbReference type="Proteomes" id="UP000261811">
    <property type="component" value="Unassembled WGS sequence"/>
</dbReference>
<sequence>AEARAVTGAPAAAVVALRDRLTAALLDLRDAVDVAEGEWWQRALPAERVEAAERDGHLALAALAAVPTEGKAA</sequence>
<evidence type="ECO:0000313" key="2">
    <source>
        <dbReference type="Proteomes" id="UP000261811"/>
    </source>
</evidence>
<feature type="non-terminal residue" evidence="1">
    <location>
        <position position="1"/>
    </location>
</feature>